<comment type="similarity">
    <text evidence="8">Belongs to the CWC16 family. YJU2 subfamily.</text>
</comment>
<comment type="subcellular location">
    <subcellularLocation>
        <location evidence="1 8">Nucleus</location>
    </subcellularLocation>
</comment>
<sequence length="259" mass="30060">MAERKIINKYFPPNFDPSKITRKKRSAGDKDVQKLQTVRLMTPFSMKCTSCGEYIYKGKKFNARKENTGEKYLGISILRFHIRCTRCAAEITFKTDPKNSDYVSERGAARNFEPWRDPENKEETEEERLDRLEKEEEENAMAELEAKVVDAKRQMEMDDTVDELRTRNAINEHVDPESVLDKIRRDQEEENIRQEQEDAELIRKAFANRSKKLVEFAEPTQSSKSVDGLSAKANPLDLLRKRKDARSSLGIVVKRPKVA</sequence>
<protein>
    <recommendedName>
        <fullName evidence="8">Splicing factor YJU2</fullName>
    </recommendedName>
</protein>
<dbReference type="PANTHER" id="PTHR12111:SF1">
    <property type="entry name" value="SPLICING FACTOR YJU2"/>
    <property type="match status" value="1"/>
</dbReference>
<feature type="binding site" evidence="8">
    <location>
        <position position="84"/>
    </location>
    <ligand>
        <name>Zn(2+)</name>
        <dbReference type="ChEBI" id="CHEBI:29105"/>
    </ligand>
</feature>
<dbReference type="PANTHER" id="PTHR12111">
    <property type="entry name" value="SPLICING FACTOR YJU2"/>
    <property type="match status" value="1"/>
</dbReference>
<dbReference type="InterPro" id="IPR043701">
    <property type="entry name" value="Yju2"/>
</dbReference>
<evidence type="ECO:0000256" key="7">
    <source>
        <dbReference type="ARBA" id="ARBA00023242"/>
    </source>
</evidence>
<organism evidence="10 11">
    <name type="scientific">Lipomyces tetrasporus</name>
    <dbReference type="NCBI Taxonomy" id="54092"/>
    <lineage>
        <taxon>Eukaryota</taxon>
        <taxon>Fungi</taxon>
        <taxon>Dikarya</taxon>
        <taxon>Ascomycota</taxon>
        <taxon>Saccharomycotina</taxon>
        <taxon>Lipomycetes</taxon>
        <taxon>Lipomycetales</taxon>
        <taxon>Lipomycetaceae</taxon>
        <taxon>Lipomyces</taxon>
    </lineage>
</organism>
<dbReference type="Proteomes" id="UP001217417">
    <property type="component" value="Unassembled WGS sequence"/>
</dbReference>
<reference evidence="10" key="1">
    <citation type="submission" date="2023-03" db="EMBL/GenBank/DDBJ databases">
        <title>Near-Complete genome sequence of Lipomyces tetrasporous NRRL Y-64009, an oleaginous yeast capable of growing on lignocellulosic hydrolysates.</title>
        <authorList>
            <consortium name="Lawrence Berkeley National Laboratory"/>
            <person name="Jagtap S.S."/>
            <person name="Liu J.-J."/>
            <person name="Walukiewicz H.E."/>
            <person name="Pangilinan J."/>
            <person name="Lipzen A."/>
            <person name="Ahrendt S."/>
            <person name="Koriabine M."/>
            <person name="Cobaugh K."/>
            <person name="Salamov A."/>
            <person name="Yoshinaga Y."/>
            <person name="Ng V."/>
            <person name="Daum C."/>
            <person name="Grigoriev I.V."/>
            <person name="Slininger P.J."/>
            <person name="Dien B.S."/>
            <person name="Jin Y.-S."/>
            <person name="Rao C.V."/>
        </authorList>
    </citation>
    <scope>NUCLEOTIDE SEQUENCE</scope>
    <source>
        <strain evidence="10">NRRL Y-64009</strain>
    </source>
</reference>
<dbReference type="HAMAP" id="MF_03226">
    <property type="entry name" value="YJU2"/>
    <property type="match status" value="1"/>
</dbReference>
<evidence type="ECO:0000256" key="1">
    <source>
        <dbReference type="ARBA" id="ARBA00004123"/>
    </source>
</evidence>
<dbReference type="RefSeq" id="XP_056043241.1">
    <property type="nucleotide sequence ID" value="XM_056189671.1"/>
</dbReference>
<keyword evidence="5 8" id="KW-0862">Zinc</keyword>
<name>A0AAD7VSA0_9ASCO</name>
<keyword evidence="6" id="KW-0508">mRNA splicing</keyword>
<dbReference type="AlphaFoldDB" id="A0AAD7VSA0"/>
<keyword evidence="3 8" id="KW-0479">Metal-binding</keyword>
<evidence type="ECO:0000256" key="5">
    <source>
        <dbReference type="ARBA" id="ARBA00022833"/>
    </source>
</evidence>
<evidence type="ECO:0000256" key="6">
    <source>
        <dbReference type="ARBA" id="ARBA00023187"/>
    </source>
</evidence>
<dbReference type="GeneID" id="80884837"/>
<comment type="subunit">
    <text evidence="8">Component of the spliceosome. Present in the activated B complex, the catalytically activated B* complex which catalyzes the branching, the catalytic step 1 C complex catalyzing the exon ligation, and the postcatalytic P complex containing the ligated exons (mRNA) and the excised lariat intron.</text>
</comment>
<dbReference type="Pfam" id="PF04502">
    <property type="entry name" value="Saf4_Yju2"/>
    <property type="match status" value="1"/>
</dbReference>
<comment type="function">
    <text evidence="8">Part of the spliceosome which catalyzes two sequential transesterification reactions, first the excision of the non-coding intron from pre-mRNA and then the ligation of the coding exons to form the mature mRNA. Plays a role in stabilizing the structure of the spliceosome catalytic core and docking of the branch helix into the active site, producing 5'-exon and lariat intron-3'-intermediates.</text>
</comment>
<dbReference type="InterPro" id="IPR007590">
    <property type="entry name" value="Saf4/Yju2"/>
</dbReference>
<proteinExistence type="inferred from homology"/>
<comment type="caution">
    <text evidence="10">The sequence shown here is derived from an EMBL/GenBank/DDBJ whole genome shotgun (WGS) entry which is preliminary data.</text>
</comment>
<evidence type="ECO:0000256" key="4">
    <source>
        <dbReference type="ARBA" id="ARBA00022728"/>
    </source>
</evidence>
<evidence type="ECO:0000256" key="2">
    <source>
        <dbReference type="ARBA" id="ARBA00022664"/>
    </source>
</evidence>
<evidence type="ECO:0000313" key="11">
    <source>
        <dbReference type="Proteomes" id="UP001217417"/>
    </source>
</evidence>
<evidence type="ECO:0000313" key="10">
    <source>
        <dbReference type="EMBL" id="KAJ8099791.1"/>
    </source>
</evidence>
<evidence type="ECO:0000256" key="3">
    <source>
        <dbReference type="ARBA" id="ARBA00022723"/>
    </source>
</evidence>
<dbReference type="GO" id="GO:0046872">
    <property type="term" value="F:metal ion binding"/>
    <property type="evidence" value="ECO:0007669"/>
    <property type="project" value="UniProtKB-KW"/>
</dbReference>
<keyword evidence="2" id="KW-0507">mRNA processing</keyword>
<keyword evidence="11" id="KW-1185">Reference proteome</keyword>
<feature type="region of interest" description="Disordered" evidence="9">
    <location>
        <begin position="217"/>
        <end position="236"/>
    </location>
</feature>
<feature type="region of interest" description="Disordered" evidence="9">
    <location>
        <begin position="110"/>
        <end position="135"/>
    </location>
</feature>
<accession>A0AAD7VSA0</accession>
<feature type="binding site" evidence="8">
    <location>
        <position position="51"/>
    </location>
    <ligand>
        <name>Zn(2+)</name>
        <dbReference type="ChEBI" id="CHEBI:29105"/>
    </ligand>
</feature>
<feature type="compositionally biased region" description="Basic and acidic residues" evidence="9">
    <location>
        <begin position="110"/>
        <end position="121"/>
    </location>
</feature>
<keyword evidence="7 8" id="KW-0539">Nucleus</keyword>
<feature type="binding site" evidence="8">
    <location>
        <position position="87"/>
    </location>
    <ligand>
        <name>Zn(2+)</name>
        <dbReference type="ChEBI" id="CHEBI:29105"/>
    </ligand>
</feature>
<dbReference type="GO" id="GO:0000349">
    <property type="term" value="P:generation of catalytic spliceosome for first transesterification step"/>
    <property type="evidence" value="ECO:0007669"/>
    <property type="project" value="UniProtKB-UniRule"/>
</dbReference>
<dbReference type="EMBL" id="JARPMG010000006">
    <property type="protein sequence ID" value="KAJ8099791.1"/>
    <property type="molecule type" value="Genomic_DNA"/>
</dbReference>
<evidence type="ECO:0000256" key="8">
    <source>
        <dbReference type="HAMAP-Rule" id="MF_03226"/>
    </source>
</evidence>
<gene>
    <name evidence="10" type="ORF">POJ06DRAFT_276110</name>
</gene>
<dbReference type="GO" id="GO:0071006">
    <property type="term" value="C:U2-type catalytic step 1 spliceosome"/>
    <property type="evidence" value="ECO:0007669"/>
    <property type="project" value="UniProtKB-UniRule"/>
</dbReference>
<keyword evidence="4 8" id="KW-0747">Spliceosome</keyword>
<feature type="binding site" evidence="8">
    <location>
        <position position="48"/>
    </location>
    <ligand>
        <name>Zn(2+)</name>
        <dbReference type="ChEBI" id="CHEBI:29105"/>
    </ligand>
</feature>
<evidence type="ECO:0000256" key="9">
    <source>
        <dbReference type="SAM" id="MobiDB-lite"/>
    </source>
</evidence>